<dbReference type="Proteomes" id="UP000759298">
    <property type="component" value="Unassembled WGS sequence"/>
</dbReference>
<evidence type="ECO:0000256" key="1">
    <source>
        <dbReference type="SAM" id="SignalP"/>
    </source>
</evidence>
<organism evidence="2 3">
    <name type="scientific">Alteriqipengyuania abyssalis</name>
    <dbReference type="NCBI Taxonomy" id="2860200"/>
    <lineage>
        <taxon>Bacteria</taxon>
        <taxon>Pseudomonadati</taxon>
        <taxon>Pseudomonadota</taxon>
        <taxon>Alphaproteobacteria</taxon>
        <taxon>Sphingomonadales</taxon>
        <taxon>Erythrobacteraceae</taxon>
        <taxon>Alteriqipengyuania</taxon>
    </lineage>
</organism>
<reference evidence="2 3" key="1">
    <citation type="submission" date="2021-07" db="EMBL/GenBank/DDBJ databases">
        <title>Alteriqipengyuania abyssalis NZ-12B nov, sp.nov isolated from deep sea sponge in pacific ocean.</title>
        <authorList>
            <person name="Tareen S."/>
            <person name="Wink J."/>
        </authorList>
    </citation>
    <scope>NUCLEOTIDE SEQUENCE [LARGE SCALE GENOMIC DNA]</scope>
    <source>
        <strain evidence="2 3">NZ-12B</strain>
    </source>
</reference>
<keyword evidence="3" id="KW-1185">Reference proteome</keyword>
<proteinExistence type="predicted"/>
<sequence length="106" mass="11193">MKTRILTAVLFAAALVPVNASAHTRSIEIDTGKFDLSTEAGRDMLDARIDSAVRNVCRSGQRGVAARLEMQACAADVRSAVQSQVDLAMIEARGAHLAGLTVDPEA</sequence>
<comment type="caution">
    <text evidence="2">The sequence shown here is derived from an EMBL/GenBank/DDBJ whole genome shotgun (WGS) entry which is preliminary data.</text>
</comment>
<name>A0ABS7PAG1_9SPHN</name>
<dbReference type="NCBIfam" id="TIGR04433">
    <property type="entry name" value="UrcA_uranyl"/>
    <property type="match status" value="1"/>
</dbReference>
<dbReference type="EMBL" id="JAHWXP010000001">
    <property type="protein sequence ID" value="MBY8336050.1"/>
    <property type="molecule type" value="Genomic_DNA"/>
</dbReference>
<feature type="signal peptide" evidence="1">
    <location>
        <begin position="1"/>
        <end position="22"/>
    </location>
</feature>
<evidence type="ECO:0000313" key="2">
    <source>
        <dbReference type="EMBL" id="MBY8336050.1"/>
    </source>
</evidence>
<gene>
    <name evidence="2" type="ORF">KYN89_03230</name>
</gene>
<feature type="chain" id="PRO_5045876414" evidence="1">
    <location>
        <begin position="23"/>
        <end position="106"/>
    </location>
</feature>
<dbReference type="RefSeq" id="WP_222823771.1">
    <property type="nucleotide sequence ID" value="NZ_JAHWXP010000001.1"/>
</dbReference>
<accession>A0ABS7PAG1</accession>
<keyword evidence="1" id="KW-0732">Signal</keyword>
<evidence type="ECO:0000313" key="3">
    <source>
        <dbReference type="Proteomes" id="UP000759298"/>
    </source>
</evidence>
<protein>
    <submittedName>
        <fullName evidence="2">UrcA family protein</fullName>
    </submittedName>
</protein>
<dbReference type="InterPro" id="IPR030972">
    <property type="entry name" value="UrcA_uranyl"/>
</dbReference>